<accession>A0A317W1N5</accession>
<gene>
    <name evidence="1" type="ORF">BO70DRAFT_55638</name>
</gene>
<sequence>MRRAIEPQSKGRYFVPIHEIPATWTIHQKGIPATDKGSCQVVSCGLFCCGEITAGTYRTTSHSWDAARPTWRYPQCRTEVVSEETDSRPGDMYAMLCVPVSTVSPVSVAWEGLGQGLSREGTAHWRMMMPVVAGCGSDFQCVRQHVGGRTGRSPATAQARERVV</sequence>
<name>A0A317W1N5_9EURO</name>
<dbReference type="Proteomes" id="UP000247233">
    <property type="component" value="Unassembled WGS sequence"/>
</dbReference>
<dbReference type="RefSeq" id="XP_025398377.1">
    <property type="nucleotide sequence ID" value="XM_025548537.1"/>
</dbReference>
<protein>
    <submittedName>
        <fullName evidence="1">Uncharacterized protein</fullName>
    </submittedName>
</protein>
<reference evidence="1 2" key="1">
    <citation type="submission" date="2016-12" db="EMBL/GenBank/DDBJ databases">
        <title>The genomes of Aspergillus section Nigri reveals drivers in fungal speciation.</title>
        <authorList>
            <consortium name="DOE Joint Genome Institute"/>
            <person name="Vesth T.C."/>
            <person name="Nybo J."/>
            <person name="Theobald S."/>
            <person name="Brandl J."/>
            <person name="Frisvad J.C."/>
            <person name="Nielsen K.F."/>
            <person name="Lyhne E.K."/>
            <person name="Kogle M.E."/>
            <person name="Kuo A."/>
            <person name="Riley R."/>
            <person name="Clum A."/>
            <person name="Nolan M."/>
            <person name="Lipzen A."/>
            <person name="Salamov A."/>
            <person name="Henrissat B."/>
            <person name="Wiebenga A."/>
            <person name="De Vries R.P."/>
            <person name="Grigoriev I.V."/>
            <person name="Mortensen U.H."/>
            <person name="Andersen M.R."/>
            <person name="Baker S.E."/>
        </authorList>
    </citation>
    <scope>NUCLEOTIDE SEQUENCE [LARGE SCALE GENOMIC DNA]</scope>
    <source>
        <strain evidence="1 2">CBS 117.55</strain>
    </source>
</reference>
<proteinExistence type="predicted"/>
<keyword evidence="2" id="KW-1185">Reference proteome</keyword>
<organism evidence="1 2">
    <name type="scientific">Aspergillus heteromorphus CBS 117.55</name>
    <dbReference type="NCBI Taxonomy" id="1448321"/>
    <lineage>
        <taxon>Eukaryota</taxon>
        <taxon>Fungi</taxon>
        <taxon>Dikarya</taxon>
        <taxon>Ascomycota</taxon>
        <taxon>Pezizomycotina</taxon>
        <taxon>Eurotiomycetes</taxon>
        <taxon>Eurotiomycetidae</taxon>
        <taxon>Eurotiales</taxon>
        <taxon>Aspergillaceae</taxon>
        <taxon>Aspergillus</taxon>
        <taxon>Aspergillus subgen. Circumdati</taxon>
    </lineage>
</organism>
<comment type="caution">
    <text evidence="1">The sequence shown here is derived from an EMBL/GenBank/DDBJ whole genome shotgun (WGS) entry which is preliminary data.</text>
</comment>
<dbReference type="EMBL" id="MSFL01000016">
    <property type="protein sequence ID" value="PWY79157.1"/>
    <property type="molecule type" value="Genomic_DNA"/>
</dbReference>
<evidence type="ECO:0000313" key="2">
    <source>
        <dbReference type="Proteomes" id="UP000247233"/>
    </source>
</evidence>
<dbReference type="GeneID" id="37070774"/>
<dbReference type="AlphaFoldDB" id="A0A317W1N5"/>
<evidence type="ECO:0000313" key="1">
    <source>
        <dbReference type="EMBL" id="PWY79157.1"/>
    </source>
</evidence>
<dbReference type="VEuPathDB" id="FungiDB:BO70DRAFT_55638"/>